<feature type="signal peptide" evidence="1">
    <location>
        <begin position="1"/>
        <end position="20"/>
    </location>
</feature>
<comment type="caution">
    <text evidence="2">The sequence shown here is derived from an EMBL/GenBank/DDBJ whole genome shotgun (WGS) entry which is preliminary data.</text>
</comment>
<evidence type="ECO:0000256" key="1">
    <source>
        <dbReference type="SAM" id="SignalP"/>
    </source>
</evidence>
<dbReference type="EMBL" id="JBAMIC010000007">
    <property type="protein sequence ID" value="KAK7105913.1"/>
    <property type="molecule type" value="Genomic_DNA"/>
</dbReference>
<reference evidence="2 3" key="1">
    <citation type="submission" date="2024-02" db="EMBL/GenBank/DDBJ databases">
        <title>Chromosome-scale genome assembly of the rough periwinkle Littorina saxatilis.</title>
        <authorList>
            <person name="De Jode A."/>
            <person name="Faria R."/>
            <person name="Formenti G."/>
            <person name="Sims Y."/>
            <person name="Smith T.P."/>
            <person name="Tracey A."/>
            <person name="Wood J.M.D."/>
            <person name="Zagrodzka Z.B."/>
            <person name="Johannesson K."/>
            <person name="Butlin R.K."/>
            <person name="Leder E.H."/>
        </authorList>
    </citation>
    <scope>NUCLEOTIDE SEQUENCE [LARGE SCALE GENOMIC DNA]</scope>
    <source>
        <strain evidence="2">Snail1</strain>
        <tissue evidence="2">Muscle</tissue>
    </source>
</reference>
<evidence type="ECO:0000313" key="3">
    <source>
        <dbReference type="Proteomes" id="UP001374579"/>
    </source>
</evidence>
<gene>
    <name evidence="2" type="ORF">V1264_017234</name>
</gene>
<protein>
    <submittedName>
        <fullName evidence="2">Uncharacterized protein</fullName>
    </submittedName>
</protein>
<feature type="chain" id="PRO_5042952662" evidence="1">
    <location>
        <begin position="21"/>
        <end position="244"/>
    </location>
</feature>
<sequence length="244" mass="27371">MKSTLVFLFFCSLRWKKIVGADSVDDKACDIEIPPLPTFTVEEGREGAIRFDLISNCSTTTDNGVVRLSQQDGSGTWWDQCVVYYPLYKKGPMIRQTCGCYAVKGPSHIRCNYLRTMSRKDNSPWKLYAIGATHINEKSVIVNVIYKPHITQFAIGSHNGPGAITVNKGARDIDVNCSYTNGNPRDPSEYSAQETELWLGATTDRVRRYTQLSTALIVLTQDCIAVKWMTHISVKGLCCWSDVR</sequence>
<keyword evidence="1" id="KW-0732">Signal</keyword>
<accession>A0AAN9BIQ3</accession>
<keyword evidence="3" id="KW-1185">Reference proteome</keyword>
<dbReference type="AlphaFoldDB" id="A0AAN9BIQ3"/>
<evidence type="ECO:0000313" key="2">
    <source>
        <dbReference type="EMBL" id="KAK7105913.1"/>
    </source>
</evidence>
<proteinExistence type="predicted"/>
<name>A0AAN9BIQ3_9CAEN</name>
<dbReference type="Proteomes" id="UP001374579">
    <property type="component" value="Unassembled WGS sequence"/>
</dbReference>
<organism evidence="2 3">
    <name type="scientific">Littorina saxatilis</name>
    <dbReference type="NCBI Taxonomy" id="31220"/>
    <lineage>
        <taxon>Eukaryota</taxon>
        <taxon>Metazoa</taxon>
        <taxon>Spiralia</taxon>
        <taxon>Lophotrochozoa</taxon>
        <taxon>Mollusca</taxon>
        <taxon>Gastropoda</taxon>
        <taxon>Caenogastropoda</taxon>
        <taxon>Littorinimorpha</taxon>
        <taxon>Littorinoidea</taxon>
        <taxon>Littorinidae</taxon>
        <taxon>Littorina</taxon>
    </lineage>
</organism>